<dbReference type="PROSITE" id="PS51898">
    <property type="entry name" value="TYR_RECOMBINASE"/>
    <property type="match status" value="1"/>
</dbReference>
<sequence length="394" mass="42805">MTAPSDDFTSRDATVVRSTPGDAVALPPEIVARMAEVVEHAQASGTSQAYHAAWVRFEDWCTRHGYTALPARPEVIAAYLVVARDTVTQAGRRAYAPSTLSKWVSAIADRHRRAGITDLPTRHELVRATLAGIKREYATAGERPRQPRAPLLTDDVMDLVTTAREQVLGWADAVVERRDSALLLVGLTTSIRRSELVALVGDDVELHRADGLHVTVTRSKTDQEGEGRLHPAPRAEDPRRCPACAAVRWAEVVAASDRYGRRGVIRLLTGAPSLEATGHVCASTDQLVGRWVAARRPFFRSIRRNGLVGEQALAASSVHAIVRRRAERAGIDPAVVEQLGAHSLRSGHVSQALRNGATFEEVMAQTGHTNVATVLRYRHETAPLVANSVTKLGL</sequence>
<dbReference type="InterPro" id="IPR010998">
    <property type="entry name" value="Integrase_recombinase_N"/>
</dbReference>
<proteinExistence type="predicted"/>
<keyword evidence="5" id="KW-0614">Plasmid</keyword>
<dbReference type="AlphaFoldDB" id="D5UZ16"/>
<dbReference type="KEGG" id="tpr:Tpau_4297"/>
<feature type="compositionally biased region" description="Basic and acidic residues" evidence="3">
    <location>
        <begin position="219"/>
        <end position="237"/>
    </location>
</feature>
<feature type="region of interest" description="Disordered" evidence="3">
    <location>
        <begin position="218"/>
        <end position="237"/>
    </location>
</feature>
<keyword evidence="1" id="KW-0238">DNA-binding</keyword>
<organism evidence="5 6">
    <name type="scientific">Tsukamurella paurometabola (strain ATCC 8368 / DSM 20162 / CCUG 35730 / CIP 100753 / JCM 10117 / KCTC 9821 / NBRC 16120 / NCIMB 702349 / NCTC 13040)</name>
    <name type="common">Corynebacterium paurometabolum</name>
    <dbReference type="NCBI Taxonomy" id="521096"/>
    <lineage>
        <taxon>Bacteria</taxon>
        <taxon>Bacillati</taxon>
        <taxon>Actinomycetota</taxon>
        <taxon>Actinomycetes</taxon>
        <taxon>Mycobacteriales</taxon>
        <taxon>Tsukamurellaceae</taxon>
        <taxon>Tsukamurella</taxon>
    </lineage>
</organism>
<dbReference type="SUPFAM" id="SSF56349">
    <property type="entry name" value="DNA breaking-rejoining enzymes"/>
    <property type="match status" value="1"/>
</dbReference>
<reference evidence="6" key="1">
    <citation type="submission" date="2010-03" db="EMBL/GenBank/DDBJ databases">
        <title>The complete plasmid of Tsukamurella paurometabola DSM 20162.</title>
        <authorList>
            <consortium name="US DOE Joint Genome Institute (JGI-PGF)"/>
            <person name="Lucas S."/>
            <person name="Copeland A."/>
            <person name="Lapidus A."/>
            <person name="Glavina del Rio T."/>
            <person name="Dalin E."/>
            <person name="Tice H."/>
            <person name="Bruce D."/>
            <person name="Goodwin L."/>
            <person name="Pitluck S."/>
            <person name="Kyrpides N."/>
            <person name="Mavromatis K."/>
            <person name="Ivanova N."/>
            <person name="Mikhailova N."/>
            <person name="Munk A.C."/>
            <person name="Brettin T."/>
            <person name="Detter J.C."/>
            <person name="Tapia R."/>
            <person name="Han C."/>
            <person name="Larimer F."/>
            <person name="Land M."/>
            <person name="Hauser L."/>
            <person name="Markowitz V."/>
            <person name="Cheng J.-F."/>
            <person name="Hugenholtz P."/>
            <person name="Woyke T."/>
            <person name="Wu D."/>
            <person name="Jando M."/>
            <person name="Brambilla E."/>
            <person name="Klenk H.-P."/>
            <person name="Eisen J.A."/>
        </authorList>
    </citation>
    <scope>NUCLEOTIDE SEQUENCE [LARGE SCALE GENOMIC DNA]</scope>
    <source>
        <strain evidence="6">ATCC 8368 / DSM 20162 / CCUG 35730 / CIP 100753 / JCM 10117 / KCTC 9821 / NBRC 16120 / NCIMB 702349 / NCTC 13040</strain>
        <plasmid evidence="6">pTpau01</plasmid>
    </source>
</reference>
<dbReference type="InterPro" id="IPR052925">
    <property type="entry name" value="Phage_Integrase-like_Recomb"/>
</dbReference>
<evidence type="ECO:0000313" key="5">
    <source>
        <dbReference type="EMBL" id="ADG80863.1"/>
    </source>
</evidence>
<protein>
    <submittedName>
        <fullName evidence="5">Integrase family protein</fullName>
    </submittedName>
</protein>
<dbReference type="Gene3D" id="1.10.150.130">
    <property type="match status" value="1"/>
</dbReference>
<feature type="domain" description="Tyr recombinase" evidence="4">
    <location>
        <begin position="146"/>
        <end position="390"/>
    </location>
</feature>
<evidence type="ECO:0000259" key="4">
    <source>
        <dbReference type="PROSITE" id="PS51898"/>
    </source>
</evidence>
<accession>D5UZ16</accession>
<dbReference type="GO" id="GO:0003677">
    <property type="term" value="F:DNA binding"/>
    <property type="evidence" value="ECO:0007669"/>
    <property type="project" value="UniProtKB-KW"/>
</dbReference>
<dbReference type="InterPro" id="IPR013762">
    <property type="entry name" value="Integrase-like_cat_sf"/>
</dbReference>
<dbReference type="Pfam" id="PF00589">
    <property type="entry name" value="Phage_integrase"/>
    <property type="match status" value="1"/>
</dbReference>
<keyword evidence="6" id="KW-1185">Reference proteome</keyword>
<reference evidence="5 6" key="2">
    <citation type="journal article" date="2011" name="Stand. Genomic Sci.">
        <title>Complete genome sequence of Tsukamurella paurometabola type strain (no. 33).</title>
        <authorList>
            <person name="Munk A.C."/>
            <person name="Lapidus A."/>
            <person name="Lucas S."/>
            <person name="Nolan M."/>
            <person name="Tice H."/>
            <person name="Cheng J.F."/>
            <person name="Del Rio T.G."/>
            <person name="Goodwin L."/>
            <person name="Pitluck S."/>
            <person name="Liolios K."/>
            <person name="Huntemann M."/>
            <person name="Ivanova N."/>
            <person name="Mavromatis K."/>
            <person name="Mikhailova N."/>
            <person name="Pati A."/>
            <person name="Chen A."/>
            <person name="Palaniappan K."/>
            <person name="Tapia R."/>
            <person name="Han C."/>
            <person name="Land M."/>
            <person name="Hauser L."/>
            <person name="Chang Y.J."/>
            <person name="Jeffries C.D."/>
            <person name="Brettin T."/>
            <person name="Yasawong M."/>
            <person name="Brambilla E.M."/>
            <person name="Rohde M."/>
            <person name="Sikorski J."/>
            <person name="Goker M."/>
            <person name="Detter J.C."/>
            <person name="Woyke T."/>
            <person name="Bristow J."/>
            <person name="Eisen J.A."/>
            <person name="Markowitz V."/>
            <person name="Hugenholtz P."/>
            <person name="Kyrpides N.C."/>
            <person name="Klenk H.P."/>
        </authorList>
    </citation>
    <scope>NUCLEOTIDE SEQUENCE [LARGE SCALE GENOMIC DNA]</scope>
    <source>
        <strain evidence="6">ATCC 8368 / DSM 20162 / CCUG 35730 / CIP 100753 / JCM 10117 / KCTC 9821 / NBRC 16120 / NCIMB 702349 / NCTC 13040</strain>
        <plasmid evidence="5">pTpau01</plasmid>
    </source>
</reference>
<dbReference type="GO" id="GO:0015074">
    <property type="term" value="P:DNA integration"/>
    <property type="evidence" value="ECO:0007669"/>
    <property type="project" value="InterPro"/>
</dbReference>
<dbReference type="InterPro" id="IPR002104">
    <property type="entry name" value="Integrase_catalytic"/>
</dbReference>
<dbReference type="PANTHER" id="PTHR34605">
    <property type="entry name" value="PHAGE_INTEGRASE DOMAIN-CONTAINING PROTEIN"/>
    <property type="match status" value="1"/>
</dbReference>
<evidence type="ECO:0000256" key="1">
    <source>
        <dbReference type="ARBA" id="ARBA00023125"/>
    </source>
</evidence>
<evidence type="ECO:0000313" key="6">
    <source>
        <dbReference type="Proteomes" id="UP000001213"/>
    </source>
</evidence>
<dbReference type="Gene3D" id="1.10.443.10">
    <property type="entry name" value="Intergrase catalytic core"/>
    <property type="match status" value="1"/>
</dbReference>
<gene>
    <name evidence="5" type="ordered locus">Tpau_4297</name>
</gene>
<dbReference type="eggNOG" id="COG4974">
    <property type="taxonomic scope" value="Bacteria"/>
</dbReference>
<keyword evidence="2" id="KW-0233">DNA recombination</keyword>
<dbReference type="HOGENOM" id="CLU_047407_4_1_11"/>
<dbReference type="EMBL" id="CP001967">
    <property type="protein sequence ID" value="ADG80863.1"/>
    <property type="molecule type" value="Genomic_DNA"/>
</dbReference>
<dbReference type="RefSeq" id="WP_013128845.1">
    <property type="nucleotide sequence ID" value="NC_014159.1"/>
</dbReference>
<dbReference type="PANTHER" id="PTHR34605:SF4">
    <property type="entry name" value="DNA ADENINE METHYLTRANSFERASE"/>
    <property type="match status" value="1"/>
</dbReference>
<dbReference type="GO" id="GO:0006310">
    <property type="term" value="P:DNA recombination"/>
    <property type="evidence" value="ECO:0007669"/>
    <property type="project" value="UniProtKB-KW"/>
</dbReference>
<dbReference type="Proteomes" id="UP000001213">
    <property type="component" value="Plasmid pTpau01"/>
</dbReference>
<evidence type="ECO:0000256" key="2">
    <source>
        <dbReference type="ARBA" id="ARBA00023172"/>
    </source>
</evidence>
<geneLocation type="plasmid" evidence="5 6">
    <name>pTpau01</name>
</geneLocation>
<dbReference type="InterPro" id="IPR011010">
    <property type="entry name" value="DNA_brk_join_enz"/>
</dbReference>
<evidence type="ECO:0000256" key="3">
    <source>
        <dbReference type="SAM" id="MobiDB-lite"/>
    </source>
</evidence>
<name>D5UZ16_TSUPD</name>
<dbReference type="SUPFAM" id="SSF47823">
    <property type="entry name" value="lambda integrase-like, N-terminal domain"/>
    <property type="match status" value="1"/>
</dbReference>